<evidence type="ECO:0008006" key="4">
    <source>
        <dbReference type="Google" id="ProtNLM"/>
    </source>
</evidence>
<comment type="caution">
    <text evidence="2">The sequence shown here is derived from an EMBL/GenBank/DDBJ whole genome shotgun (WGS) entry which is preliminary data.</text>
</comment>
<protein>
    <recommendedName>
        <fullName evidence="4">FAR1 domain-containing protein</fullName>
    </recommendedName>
</protein>
<dbReference type="Proteomes" id="UP000093000">
    <property type="component" value="Unassembled WGS sequence"/>
</dbReference>
<keyword evidence="3" id="KW-1185">Reference proteome</keyword>
<proteinExistence type="predicted"/>
<dbReference type="InParanoid" id="A0A1C7NNT0"/>
<evidence type="ECO:0000313" key="3">
    <source>
        <dbReference type="Proteomes" id="UP000093000"/>
    </source>
</evidence>
<gene>
    <name evidence="2" type="ORF">A0J61_01137</name>
</gene>
<evidence type="ECO:0000256" key="1">
    <source>
        <dbReference type="SAM" id="MobiDB-lite"/>
    </source>
</evidence>
<dbReference type="EMBL" id="LUGH01000033">
    <property type="protein sequence ID" value="OBZ90793.1"/>
    <property type="molecule type" value="Genomic_DNA"/>
</dbReference>
<organism evidence="2 3">
    <name type="scientific">Choanephora cucurbitarum</name>
    <dbReference type="NCBI Taxonomy" id="101091"/>
    <lineage>
        <taxon>Eukaryota</taxon>
        <taxon>Fungi</taxon>
        <taxon>Fungi incertae sedis</taxon>
        <taxon>Mucoromycota</taxon>
        <taxon>Mucoromycotina</taxon>
        <taxon>Mucoromycetes</taxon>
        <taxon>Mucorales</taxon>
        <taxon>Mucorineae</taxon>
        <taxon>Choanephoraceae</taxon>
        <taxon>Choanephoroideae</taxon>
        <taxon>Choanephora</taxon>
    </lineage>
</organism>
<dbReference type="AlphaFoldDB" id="A0A1C7NNT0"/>
<reference evidence="2 3" key="1">
    <citation type="submission" date="2016-03" db="EMBL/GenBank/DDBJ databases">
        <title>Choanephora cucurbitarum.</title>
        <authorList>
            <person name="Min B."/>
            <person name="Park H."/>
            <person name="Park J.-H."/>
            <person name="Shin H.-D."/>
            <person name="Choi I.-G."/>
        </authorList>
    </citation>
    <scope>NUCLEOTIDE SEQUENCE [LARGE SCALE GENOMIC DNA]</scope>
    <source>
        <strain evidence="2 3">KUS-F28377</strain>
    </source>
</reference>
<evidence type="ECO:0000313" key="2">
    <source>
        <dbReference type="EMBL" id="OBZ90793.1"/>
    </source>
</evidence>
<name>A0A1C7NNT0_9FUNG</name>
<feature type="region of interest" description="Disordered" evidence="1">
    <location>
        <begin position="100"/>
        <end position="125"/>
    </location>
</feature>
<dbReference type="OrthoDB" id="10284348at2759"/>
<sequence>MNKRNLAQLSSLQEAEEYAKSLATSEGYNLSRRTSQLDPSKGTRHIVLGCVQGGHYRVTWKEKSTTHPKKRDSIKVGCKYSIRITEKDDCWFIRVPKNPHNHEPRPFNKRTKRTAQNETGDQTQSSLIDQNTIEEDVVRHLVAEVARLERREYQDNTDEGHSLATFQLKQESTDAFQLKPEPILEEQMSIEQAVISTPL</sequence>
<accession>A0A1C7NNT0</accession>
<feature type="compositionally biased region" description="Polar residues" evidence="1">
    <location>
        <begin position="114"/>
        <end position="125"/>
    </location>
</feature>